<comment type="caution">
    <text evidence="1">The sequence shown here is derived from an EMBL/GenBank/DDBJ whole genome shotgun (WGS) entry which is preliminary data.</text>
</comment>
<sequence>MALFEKQGGLPNDHDGHKAMAQQGLLLSLSAKGKQRLLIIKEAK</sequence>
<dbReference type="EMBL" id="LNQE01001865">
    <property type="protein sequence ID" value="KUG03927.1"/>
    <property type="molecule type" value="Genomic_DNA"/>
</dbReference>
<dbReference type="AlphaFoldDB" id="A0A0W8E5I4"/>
<protein>
    <submittedName>
        <fullName evidence="1">Uncharacterized protein</fullName>
    </submittedName>
</protein>
<proteinExistence type="predicted"/>
<accession>A0A0W8E5I4</accession>
<evidence type="ECO:0000313" key="1">
    <source>
        <dbReference type="EMBL" id="KUG03927.1"/>
    </source>
</evidence>
<name>A0A0W8E5I4_9ZZZZ</name>
<gene>
    <name evidence="1" type="ORF">ASZ90_018707</name>
</gene>
<reference evidence="1" key="1">
    <citation type="journal article" date="2015" name="Proc. Natl. Acad. Sci. U.S.A.">
        <title>Networks of energetic and metabolic interactions define dynamics in microbial communities.</title>
        <authorList>
            <person name="Embree M."/>
            <person name="Liu J.K."/>
            <person name="Al-Bassam M.M."/>
            <person name="Zengler K."/>
        </authorList>
    </citation>
    <scope>NUCLEOTIDE SEQUENCE</scope>
</reference>
<organism evidence="1">
    <name type="scientific">hydrocarbon metagenome</name>
    <dbReference type="NCBI Taxonomy" id="938273"/>
    <lineage>
        <taxon>unclassified sequences</taxon>
        <taxon>metagenomes</taxon>
        <taxon>ecological metagenomes</taxon>
    </lineage>
</organism>